<dbReference type="GO" id="GO:0003677">
    <property type="term" value="F:DNA binding"/>
    <property type="evidence" value="ECO:0007669"/>
    <property type="project" value="UniProtKB-KW"/>
</dbReference>
<dbReference type="SMART" id="SM00354">
    <property type="entry name" value="HTH_LACI"/>
    <property type="match status" value="1"/>
</dbReference>
<dbReference type="PRINTS" id="PR00036">
    <property type="entry name" value="HTHLACI"/>
</dbReference>
<dbReference type="PROSITE" id="PS00356">
    <property type="entry name" value="HTH_LACI_1"/>
    <property type="match status" value="1"/>
</dbReference>
<keyword evidence="3" id="KW-0804">Transcription</keyword>
<sequence length="338" mass="36287">MAATLRDVARLAGVSFRTVSNVVNGYQYVSDATRAKVEAAIAQLGYQPNYSARSLRLGRSNLLGLAVPTLSIGYFGELASEIIDVARNRGYTVLTEQTNSSRERELDAVQGARRQMTDGLLINPLALTSDDATIFETERPVVLLGENVFSHKVDHVTMQNVAATQAGTEYLIGLGHRRIAFIGLADPEGASVGTSVLRTEGYRQGLAAQGIEHDPRLELSAGSWAYEDGVSAVRSLLSAGVGFDAVFAATDVLAMGALHELQASGLDVPRDVSVLGFDDLVEGRYTTPTLSTVDGGRRQIADIAVDMLLSRIESPTSPVAFREVAFSLIERKSTRSRL</sequence>
<keyword evidence="1" id="KW-0805">Transcription regulation</keyword>
<dbReference type="InterPro" id="IPR010982">
    <property type="entry name" value="Lambda_DNA-bd_dom_sf"/>
</dbReference>
<proteinExistence type="predicted"/>
<dbReference type="Gene3D" id="3.40.50.2300">
    <property type="match status" value="2"/>
</dbReference>
<name>A0ABP8ACY1_9MICO</name>
<dbReference type="PANTHER" id="PTHR30146">
    <property type="entry name" value="LACI-RELATED TRANSCRIPTIONAL REPRESSOR"/>
    <property type="match status" value="1"/>
</dbReference>
<dbReference type="CDD" id="cd01392">
    <property type="entry name" value="HTH_LacI"/>
    <property type="match status" value="1"/>
</dbReference>
<dbReference type="EMBL" id="BAABBW010000007">
    <property type="protein sequence ID" value="GAA4181703.1"/>
    <property type="molecule type" value="Genomic_DNA"/>
</dbReference>
<dbReference type="SUPFAM" id="SSF53822">
    <property type="entry name" value="Periplasmic binding protein-like I"/>
    <property type="match status" value="1"/>
</dbReference>
<dbReference type="PROSITE" id="PS50932">
    <property type="entry name" value="HTH_LACI_2"/>
    <property type="match status" value="1"/>
</dbReference>
<feature type="domain" description="HTH lacI-type" evidence="4">
    <location>
        <begin position="3"/>
        <end position="57"/>
    </location>
</feature>
<dbReference type="Proteomes" id="UP001501079">
    <property type="component" value="Unassembled WGS sequence"/>
</dbReference>
<gene>
    <name evidence="5" type="ORF">GCM10022287_37390</name>
</gene>
<dbReference type="RefSeq" id="WP_344757329.1">
    <property type="nucleotide sequence ID" value="NZ_BAABBW010000007.1"/>
</dbReference>
<evidence type="ECO:0000259" key="4">
    <source>
        <dbReference type="PROSITE" id="PS50932"/>
    </source>
</evidence>
<dbReference type="Gene3D" id="1.10.260.40">
    <property type="entry name" value="lambda repressor-like DNA-binding domains"/>
    <property type="match status" value="1"/>
</dbReference>
<keyword evidence="6" id="KW-1185">Reference proteome</keyword>
<reference evidence="6" key="1">
    <citation type="journal article" date="2019" name="Int. J. Syst. Evol. Microbiol.">
        <title>The Global Catalogue of Microorganisms (GCM) 10K type strain sequencing project: providing services to taxonomists for standard genome sequencing and annotation.</title>
        <authorList>
            <consortium name="The Broad Institute Genomics Platform"/>
            <consortium name="The Broad Institute Genome Sequencing Center for Infectious Disease"/>
            <person name="Wu L."/>
            <person name="Ma J."/>
        </authorList>
    </citation>
    <scope>NUCLEOTIDE SEQUENCE [LARGE SCALE GENOMIC DNA]</scope>
    <source>
        <strain evidence="6">JCM 17591</strain>
    </source>
</reference>
<dbReference type="InterPro" id="IPR046335">
    <property type="entry name" value="LacI/GalR-like_sensor"/>
</dbReference>
<protein>
    <submittedName>
        <fullName evidence="5">LacI family DNA-binding transcriptional regulator</fullName>
    </submittedName>
</protein>
<accession>A0ABP8ACY1</accession>
<dbReference type="Pfam" id="PF00356">
    <property type="entry name" value="LacI"/>
    <property type="match status" value="1"/>
</dbReference>
<evidence type="ECO:0000313" key="6">
    <source>
        <dbReference type="Proteomes" id="UP001501079"/>
    </source>
</evidence>
<dbReference type="InterPro" id="IPR028082">
    <property type="entry name" value="Peripla_BP_I"/>
</dbReference>
<dbReference type="InterPro" id="IPR000843">
    <property type="entry name" value="HTH_LacI"/>
</dbReference>
<dbReference type="CDD" id="cd06267">
    <property type="entry name" value="PBP1_LacI_sugar_binding-like"/>
    <property type="match status" value="1"/>
</dbReference>
<dbReference type="PANTHER" id="PTHR30146:SF109">
    <property type="entry name" value="HTH-TYPE TRANSCRIPTIONAL REGULATOR GALS"/>
    <property type="match status" value="1"/>
</dbReference>
<comment type="caution">
    <text evidence="5">The sequence shown here is derived from an EMBL/GenBank/DDBJ whole genome shotgun (WGS) entry which is preliminary data.</text>
</comment>
<evidence type="ECO:0000256" key="1">
    <source>
        <dbReference type="ARBA" id="ARBA00023015"/>
    </source>
</evidence>
<evidence type="ECO:0000256" key="2">
    <source>
        <dbReference type="ARBA" id="ARBA00023125"/>
    </source>
</evidence>
<dbReference type="SUPFAM" id="SSF47413">
    <property type="entry name" value="lambda repressor-like DNA-binding domains"/>
    <property type="match status" value="1"/>
</dbReference>
<dbReference type="Pfam" id="PF13377">
    <property type="entry name" value="Peripla_BP_3"/>
    <property type="match status" value="1"/>
</dbReference>
<organism evidence="5 6">
    <name type="scientific">Gryllotalpicola koreensis</name>
    <dbReference type="NCBI Taxonomy" id="993086"/>
    <lineage>
        <taxon>Bacteria</taxon>
        <taxon>Bacillati</taxon>
        <taxon>Actinomycetota</taxon>
        <taxon>Actinomycetes</taxon>
        <taxon>Micrococcales</taxon>
        <taxon>Microbacteriaceae</taxon>
        <taxon>Gryllotalpicola</taxon>
    </lineage>
</organism>
<keyword evidence="2 5" id="KW-0238">DNA-binding</keyword>
<evidence type="ECO:0000256" key="3">
    <source>
        <dbReference type="ARBA" id="ARBA00023163"/>
    </source>
</evidence>
<evidence type="ECO:0000313" key="5">
    <source>
        <dbReference type="EMBL" id="GAA4181703.1"/>
    </source>
</evidence>